<evidence type="ECO:0000259" key="16">
    <source>
        <dbReference type="PROSITE" id="PS50109"/>
    </source>
</evidence>
<dbReference type="PRINTS" id="PR00344">
    <property type="entry name" value="BCTRLSENSOR"/>
</dbReference>
<keyword evidence="4" id="KW-1003">Cell membrane</keyword>
<dbReference type="GO" id="GO:0005524">
    <property type="term" value="F:ATP binding"/>
    <property type="evidence" value="ECO:0007669"/>
    <property type="project" value="UniProtKB-KW"/>
</dbReference>
<dbReference type="Pfam" id="PF14689">
    <property type="entry name" value="SPOB_a"/>
    <property type="match status" value="1"/>
</dbReference>
<evidence type="ECO:0000256" key="8">
    <source>
        <dbReference type="ARBA" id="ARBA00022741"/>
    </source>
</evidence>
<evidence type="ECO:0000256" key="6">
    <source>
        <dbReference type="ARBA" id="ARBA00022679"/>
    </source>
</evidence>
<evidence type="ECO:0000313" key="18">
    <source>
        <dbReference type="EMBL" id="GAA4668650.1"/>
    </source>
</evidence>
<dbReference type="Gene3D" id="3.30.565.10">
    <property type="entry name" value="Histidine kinase-like ATPase, C-terminal domain"/>
    <property type="match status" value="1"/>
</dbReference>
<keyword evidence="6" id="KW-0808">Transferase</keyword>
<feature type="domain" description="Histidine kinase" evidence="16">
    <location>
        <begin position="369"/>
        <end position="563"/>
    </location>
</feature>
<evidence type="ECO:0000256" key="3">
    <source>
        <dbReference type="ARBA" id="ARBA00012438"/>
    </source>
</evidence>
<dbReference type="PANTHER" id="PTHR45436:SF5">
    <property type="entry name" value="SENSOR HISTIDINE KINASE TRCS"/>
    <property type="match status" value="1"/>
</dbReference>
<dbReference type="EMBL" id="BAABIM010000001">
    <property type="protein sequence ID" value="GAA4668650.1"/>
    <property type="molecule type" value="Genomic_DNA"/>
</dbReference>
<evidence type="ECO:0000256" key="14">
    <source>
        <dbReference type="SAM" id="MobiDB-lite"/>
    </source>
</evidence>
<dbReference type="PROSITE" id="PS50109">
    <property type="entry name" value="HIS_KIN"/>
    <property type="match status" value="1"/>
</dbReference>
<keyword evidence="12" id="KW-0902">Two-component regulatory system</keyword>
<dbReference type="SUPFAM" id="SSF55874">
    <property type="entry name" value="ATPase domain of HSP90 chaperone/DNA topoisomerase II/histidine kinase"/>
    <property type="match status" value="1"/>
</dbReference>
<comment type="caution">
    <text evidence="18">The sequence shown here is derived from an EMBL/GenBank/DDBJ whole genome shotgun (WGS) entry which is preliminary data.</text>
</comment>
<evidence type="ECO:0000256" key="10">
    <source>
        <dbReference type="ARBA" id="ARBA00022840"/>
    </source>
</evidence>
<evidence type="ECO:0000256" key="12">
    <source>
        <dbReference type="ARBA" id="ARBA00023012"/>
    </source>
</evidence>
<dbReference type="CDD" id="cd16915">
    <property type="entry name" value="HATPase_DpiB-CitA-like"/>
    <property type="match status" value="1"/>
</dbReference>
<keyword evidence="11 15" id="KW-1133">Transmembrane helix</keyword>
<evidence type="ECO:0000256" key="5">
    <source>
        <dbReference type="ARBA" id="ARBA00022553"/>
    </source>
</evidence>
<evidence type="ECO:0000256" key="9">
    <source>
        <dbReference type="ARBA" id="ARBA00022777"/>
    </source>
</evidence>
<dbReference type="SMART" id="SM00387">
    <property type="entry name" value="HATPase_c"/>
    <property type="match status" value="1"/>
</dbReference>
<accession>A0ABP8VRE9</accession>
<dbReference type="SUPFAM" id="SSF103190">
    <property type="entry name" value="Sensory domain-like"/>
    <property type="match status" value="1"/>
</dbReference>
<name>A0ABP8VRE9_9ACTN</name>
<organism evidence="18 19">
    <name type="scientific">Nocardioides nanhaiensis</name>
    <dbReference type="NCBI Taxonomy" id="1476871"/>
    <lineage>
        <taxon>Bacteria</taxon>
        <taxon>Bacillati</taxon>
        <taxon>Actinomycetota</taxon>
        <taxon>Actinomycetes</taxon>
        <taxon>Propionibacteriales</taxon>
        <taxon>Nocardioidaceae</taxon>
        <taxon>Nocardioides</taxon>
    </lineage>
</organism>
<comment type="catalytic activity">
    <reaction evidence="1">
        <text>ATP + protein L-histidine = ADP + protein N-phospho-L-histidine.</text>
        <dbReference type="EC" id="2.7.13.3"/>
    </reaction>
</comment>
<dbReference type="SUPFAM" id="SSF55785">
    <property type="entry name" value="PYP-like sensor domain (PAS domain)"/>
    <property type="match status" value="1"/>
</dbReference>
<dbReference type="InterPro" id="IPR003594">
    <property type="entry name" value="HATPase_dom"/>
</dbReference>
<keyword evidence="13 15" id="KW-0472">Membrane</keyword>
<dbReference type="InterPro" id="IPR004358">
    <property type="entry name" value="Sig_transdc_His_kin-like_C"/>
</dbReference>
<dbReference type="InterPro" id="IPR000014">
    <property type="entry name" value="PAS"/>
</dbReference>
<evidence type="ECO:0000256" key="1">
    <source>
        <dbReference type="ARBA" id="ARBA00000085"/>
    </source>
</evidence>
<evidence type="ECO:0000259" key="17">
    <source>
        <dbReference type="PROSITE" id="PS50112"/>
    </source>
</evidence>
<comment type="subcellular location">
    <subcellularLocation>
        <location evidence="2">Cell membrane</location>
        <topology evidence="2">Multi-pass membrane protein</topology>
    </subcellularLocation>
</comment>
<dbReference type="EC" id="2.7.13.3" evidence="3"/>
<dbReference type="InterPro" id="IPR039506">
    <property type="entry name" value="SPOB_a"/>
</dbReference>
<dbReference type="PANTHER" id="PTHR45436">
    <property type="entry name" value="SENSOR HISTIDINE KINASE YKOH"/>
    <property type="match status" value="1"/>
</dbReference>
<sequence length="585" mass="60846">MWSREARRAERRSEPTLARQFLVLQLVVVAVLLLIVGVVSVRQSNATFTTERGSQLGATAEYVANLATVRDGLEEAQEPGGSPLAANALLAPSVDRGLSLSGADEILLVGLDGSVLSASDPALLGEPALLGASDALERGRRWTGEVETAEGRVLAAHAPVLSVPPTRRDGTSTGEPVRLLGIVVAEQAYPSVGAQLGDAGSELALFLGLGALLGIVGSVVVSRVLARRTQGLGAAELARLADHREALLHSIREGVVAVDTEGRVSMVNDAALDLLGLDGLGGGAAVLGRPVDELGLEPHVVELLTGASQQRARDAVALVGTRVLVLNRRSAEAGGTGIGSVTTMRDRTELVSVQEQLSTNLTITDTLRAQTHEFDNKLHVISGLVQLGEYDEVRAVIGDITRQRSEVEGLVSARVGDRAVAALLVAKHSVAAERGVALRIDDASRLGPLPASLGADVTTVLGNLVDNAVDAVAGRPDPWVEVLVRDDGGEVSLQVGDHGPGVAPHLREEVFVRGYSTKPGALGGRGIGLPLVRLISTQRGGSVAVGEAPGGGAEFEVVLPLTAEERQSRAAERQEQDQEQQGVAR</sequence>
<keyword evidence="8" id="KW-0547">Nucleotide-binding</keyword>
<protein>
    <recommendedName>
        <fullName evidence="3">histidine kinase</fullName>
        <ecNumber evidence="3">2.7.13.3</ecNumber>
    </recommendedName>
</protein>
<dbReference type="InterPro" id="IPR013767">
    <property type="entry name" value="PAS_fold"/>
</dbReference>
<dbReference type="PROSITE" id="PS50112">
    <property type="entry name" value="PAS"/>
    <property type="match status" value="1"/>
</dbReference>
<gene>
    <name evidence="18" type="ORF">GCM10023226_00840</name>
</gene>
<dbReference type="InterPro" id="IPR016120">
    <property type="entry name" value="Sig_transdc_His_kin_SpoOB"/>
</dbReference>
<feature type="transmembrane region" description="Helical" evidence="15">
    <location>
        <begin position="21"/>
        <end position="41"/>
    </location>
</feature>
<dbReference type="RefSeq" id="WP_345262063.1">
    <property type="nucleotide sequence ID" value="NZ_BAABIM010000001.1"/>
</dbReference>
<feature type="region of interest" description="Disordered" evidence="14">
    <location>
        <begin position="564"/>
        <end position="585"/>
    </location>
</feature>
<evidence type="ECO:0000256" key="2">
    <source>
        <dbReference type="ARBA" id="ARBA00004651"/>
    </source>
</evidence>
<proteinExistence type="predicted"/>
<dbReference type="InterPro" id="IPR005467">
    <property type="entry name" value="His_kinase_dom"/>
</dbReference>
<dbReference type="Gene3D" id="3.30.450.20">
    <property type="entry name" value="PAS domain"/>
    <property type="match status" value="2"/>
</dbReference>
<keyword evidence="7 15" id="KW-0812">Transmembrane</keyword>
<dbReference type="InterPro" id="IPR036890">
    <property type="entry name" value="HATPase_C_sf"/>
</dbReference>
<reference evidence="19" key="1">
    <citation type="journal article" date="2019" name="Int. J. Syst. Evol. Microbiol.">
        <title>The Global Catalogue of Microorganisms (GCM) 10K type strain sequencing project: providing services to taxonomists for standard genome sequencing and annotation.</title>
        <authorList>
            <consortium name="The Broad Institute Genomics Platform"/>
            <consortium name="The Broad Institute Genome Sequencing Center for Infectious Disease"/>
            <person name="Wu L."/>
            <person name="Ma J."/>
        </authorList>
    </citation>
    <scope>NUCLEOTIDE SEQUENCE [LARGE SCALE GENOMIC DNA]</scope>
    <source>
        <strain evidence="19">JCM 18127</strain>
    </source>
</reference>
<feature type="compositionally biased region" description="Basic and acidic residues" evidence="14">
    <location>
        <begin position="564"/>
        <end position="576"/>
    </location>
</feature>
<dbReference type="SMART" id="SM00091">
    <property type="entry name" value="PAS"/>
    <property type="match status" value="1"/>
</dbReference>
<feature type="domain" description="PAS" evidence="17">
    <location>
        <begin position="240"/>
        <end position="277"/>
    </location>
</feature>
<dbReference type="Pfam" id="PF00989">
    <property type="entry name" value="PAS"/>
    <property type="match status" value="1"/>
</dbReference>
<evidence type="ECO:0000256" key="11">
    <source>
        <dbReference type="ARBA" id="ARBA00022989"/>
    </source>
</evidence>
<evidence type="ECO:0000256" key="15">
    <source>
        <dbReference type="SAM" id="Phobius"/>
    </source>
</evidence>
<dbReference type="Gene3D" id="1.10.287.130">
    <property type="match status" value="1"/>
</dbReference>
<dbReference type="SUPFAM" id="SSF55890">
    <property type="entry name" value="Sporulation response regulatory protein Spo0B"/>
    <property type="match status" value="1"/>
</dbReference>
<evidence type="ECO:0000256" key="7">
    <source>
        <dbReference type="ARBA" id="ARBA00022692"/>
    </source>
</evidence>
<keyword evidence="5" id="KW-0597">Phosphoprotein</keyword>
<dbReference type="InterPro" id="IPR050428">
    <property type="entry name" value="TCS_sensor_his_kinase"/>
</dbReference>
<keyword evidence="9" id="KW-0418">Kinase</keyword>
<dbReference type="Proteomes" id="UP001500621">
    <property type="component" value="Unassembled WGS sequence"/>
</dbReference>
<keyword evidence="19" id="KW-1185">Reference proteome</keyword>
<evidence type="ECO:0000256" key="13">
    <source>
        <dbReference type="ARBA" id="ARBA00023136"/>
    </source>
</evidence>
<evidence type="ECO:0000256" key="4">
    <source>
        <dbReference type="ARBA" id="ARBA00022475"/>
    </source>
</evidence>
<dbReference type="InterPro" id="IPR035965">
    <property type="entry name" value="PAS-like_dom_sf"/>
</dbReference>
<dbReference type="Pfam" id="PF02518">
    <property type="entry name" value="HATPase_c"/>
    <property type="match status" value="1"/>
</dbReference>
<evidence type="ECO:0000313" key="19">
    <source>
        <dbReference type="Proteomes" id="UP001500621"/>
    </source>
</evidence>
<keyword evidence="10 18" id="KW-0067">ATP-binding</keyword>
<dbReference type="InterPro" id="IPR029151">
    <property type="entry name" value="Sensor-like_sf"/>
</dbReference>